<dbReference type="SUPFAM" id="SSF54001">
    <property type="entry name" value="Cysteine proteinases"/>
    <property type="match status" value="1"/>
</dbReference>
<dbReference type="InterPro" id="IPR038765">
    <property type="entry name" value="Papain-like_cys_pep_sf"/>
</dbReference>
<comment type="caution">
    <text evidence="3">The sequence shown here is derived from an EMBL/GenBank/DDBJ whole genome shotgun (WGS) entry which is preliminary data.</text>
</comment>
<evidence type="ECO:0000313" key="4">
    <source>
        <dbReference type="Proteomes" id="UP000607645"/>
    </source>
</evidence>
<dbReference type="PANTHER" id="PTHR33490:SF6">
    <property type="entry name" value="SLL1049 PROTEIN"/>
    <property type="match status" value="1"/>
</dbReference>
<name>A0A8J6JMC6_9FIRM</name>
<dbReference type="SMART" id="SM00460">
    <property type="entry name" value="TGc"/>
    <property type="match status" value="1"/>
</dbReference>
<proteinExistence type="predicted"/>
<dbReference type="InterPro" id="IPR002931">
    <property type="entry name" value="Transglutaminase-like"/>
</dbReference>
<evidence type="ECO:0000259" key="2">
    <source>
        <dbReference type="SMART" id="SM00460"/>
    </source>
</evidence>
<gene>
    <name evidence="3" type="ORF">H8S62_07365</name>
</gene>
<feature type="chain" id="PRO_5035215251" evidence="1">
    <location>
        <begin position="30"/>
        <end position="303"/>
    </location>
</feature>
<protein>
    <submittedName>
        <fullName evidence="3">Transglutaminase domain-containing protein</fullName>
    </submittedName>
</protein>
<accession>A0A8J6JMC6</accession>
<feature type="signal peptide" evidence="1">
    <location>
        <begin position="1"/>
        <end position="29"/>
    </location>
</feature>
<dbReference type="PANTHER" id="PTHR33490">
    <property type="entry name" value="BLR5614 PROTEIN-RELATED"/>
    <property type="match status" value="1"/>
</dbReference>
<keyword evidence="1" id="KW-0732">Signal</keyword>
<dbReference type="AlphaFoldDB" id="A0A8J6JMC6"/>
<dbReference type="RefSeq" id="WP_173023896.1">
    <property type="nucleotide sequence ID" value="NZ_JACOPQ010000004.1"/>
</dbReference>
<evidence type="ECO:0000313" key="3">
    <source>
        <dbReference type="EMBL" id="MBC5736830.1"/>
    </source>
</evidence>
<evidence type="ECO:0000256" key="1">
    <source>
        <dbReference type="SAM" id="SignalP"/>
    </source>
</evidence>
<keyword evidence="4" id="KW-1185">Reference proteome</keyword>
<sequence length="303" mass="32629">MKKKLSLKRVLCALLAIVLVAGLAVTALAAAIPAKAPAQSGVTVYQNAKAAVDASNLADGYVSVKYTGGKDVRIKVRITKSGTTDYYDYNLNNKGTAETFPLTGGDGEYTIGVYENTTGTKYASAYSCTVTLALTSEFSPYLYPNQYVNFSDSSKVVAKAAELIKAAGAKTDLEKVTAVYHYVVNNISYDYDLAANVASGYLPDVDKVLESGKGICFDYAAVMAAMLRSQNIPCKLVVGFAGKVYHAWINVYIEGVGWVDQLIYFDGKTWSLMDPTFVSSGKNDPAVLKYVGDGTNYSQKYAY</sequence>
<feature type="domain" description="Transglutaminase-like" evidence="2">
    <location>
        <begin position="208"/>
        <end position="277"/>
    </location>
</feature>
<reference evidence="3" key="1">
    <citation type="submission" date="2020-08" db="EMBL/GenBank/DDBJ databases">
        <title>Genome public.</title>
        <authorList>
            <person name="Liu C."/>
            <person name="Sun Q."/>
        </authorList>
    </citation>
    <scope>NUCLEOTIDE SEQUENCE</scope>
    <source>
        <strain evidence="3">NSJ-52</strain>
    </source>
</reference>
<dbReference type="Gene3D" id="3.10.620.30">
    <property type="match status" value="1"/>
</dbReference>
<dbReference type="Pfam" id="PF01841">
    <property type="entry name" value="Transglut_core"/>
    <property type="match status" value="1"/>
</dbReference>
<dbReference type="EMBL" id="JACOPQ010000004">
    <property type="protein sequence ID" value="MBC5736830.1"/>
    <property type="molecule type" value="Genomic_DNA"/>
</dbReference>
<organism evidence="3 4">
    <name type="scientific">Lawsonibacter faecis</name>
    <dbReference type="NCBI Taxonomy" id="2763052"/>
    <lineage>
        <taxon>Bacteria</taxon>
        <taxon>Bacillati</taxon>
        <taxon>Bacillota</taxon>
        <taxon>Clostridia</taxon>
        <taxon>Eubacteriales</taxon>
        <taxon>Oscillospiraceae</taxon>
        <taxon>Lawsonibacter</taxon>
    </lineage>
</organism>
<dbReference type="Proteomes" id="UP000607645">
    <property type="component" value="Unassembled WGS sequence"/>
</dbReference>